<evidence type="ECO:0000256" key="18">
    <source>
        <dbReference type="ARBA" id="ARBA00023228"/>
    </source>
</evidence>
<sequence length="493" mass="53175">MLVRIATAIALVSAVPVFSMQESLISESQESTAEQLIEMGLASDSGYEIVRSLTTEVGPRLGGSRQEARARDWAVQMFTELGFENVRIEPFEMPYWDRGAISTSIVAPFPQPLRASALGGSAATPQGGIEAEIVFFESFEALRDFDGSLENRIAYVNDRMISAQTGAGYGPANQKRRFAWLEAEARGALGVMIRSVGTDSHRFPHTGMMSTPNDGTINSGTHSDVAIAYIREEHPDYAENRMWSSIPAVALSAPDADQIERIHESGESVTVRLSVIAGWRGSRQSGNVVAEIPGRERPEEIVLIGAHLDSWDEATGAVDDGAGVGIVTAAAHLIDQLPRAPRRTIRVVLFGAEEVGLLGAFAYARDNSEDIGNIVLASESDFGAGLVWSLASGTSEEGTRFMDEAQQIIAPLGIIRGDRASNGGGPDIIPLAARGVPVFRLNQDGTDYFDLHHTPDDTFDKIDPDSMAQNVAAWAAITWLAAETDVEFRTQDE</sequence>
<evidence type="ECO:0000256" key="7">
    <source>
        <dbReference type="ARBA" id="ARBA00022645"/>
    </source>
</evidence>
<evidence type="ECO:0000256" key="8">
    <source>
        <dbReference type="ARBA" id="ARBA00022670"/>
    </source>
</evidence>
<evidence type="ECO:0000256" key="9">
    <source>
        <dbReference type="ARBA" id="ARBA00022723"/>
    </source>
</evidence>
<protein>
    <recommendedName>
        <fullName evidence="5">Carboxypeptidase Q</fullName>
    </recommendedName>
    <alternativeName>
        <fullName evidence="20">Plasma glutamate carboxypeptidase</fullName>
    </alternativeName>
</protein>
<keyword evidence="15" id="KW-0482">Metalloprotease</keyword>
<evidence type="ECO:0000256" key="19">
    <source>
        <dbReference type="ARBA" id="ARBA00025833"/>
    </source>
</evidence>
<dbReference type="Gene3D" id="3.50.30.30">
    <property type="match status" value="1"/>
</dbReference>
<dbReference type="Proteomes" id="UP001354971">
    <property type="component" value="Unassembled WGS sequence"/>
</dbReference>
<keyword evidence="6" id="KW-0964">Secreted</keyword>
<feature type="domain" description="Peptidase M28" evidence="21">
    <location>
        <begin position="287"/>
        <end position="476"/>
    </location>
</feature>
<keyword evidence="23" id="KW-1185">Reference proteome</keyword>
<evidence type="ECO:0000256" key="11">
    <source>
        <dbReference type="ARBA" id="ARBA00022801"/>
    </source>
</evidence>
<keyword evidence="14" id="KW-0333">Golgi apparatus</keyword>
<comment type="subunit">
    <text evidence="19">Homodimer. The monomeric form is inactive while the homodimer is active.</text>
</comment>
<evidence type="ECO:0000256" key="14">
    <source>
        <dbReference type="ARBA" id="ARBA00023034"/>
    </source>
</evidence>
<keyword evidence="18" id="KW-0458">Lysosome</keyword>
<comment type="caution">
    <text evidence="22">The sequence shown here is derived from an EMBL/GenBank/DDBJ whole genome shotgun (WGS) entry which is preliminary data.</text>
</comment>
<evidence type="ECO:0000256" key="17">
    <source>
        <dbReference type="ARBA" id="ARBA00023180"/>
    </source>
</evidence>
<dbReference type="InterPro" id="IPR039866">
    <property type="entry name" value="CPQ"/>
</dbReference>
<dbReference type="RefSeq" id="WP_330199898.1">
    <property type="nucleotide sequence ID" value="NZ_JAZDRP010000010.1"/>
</dbReference>
<dbReference type="EMBL" id="JAZDRP010000010">
    <property type="protein sequence ID" value="MEE2527236.1"/>
    <property type="molecule type" value="Genomic_DNA"/>
</dbReference>
<evidence type="ECO:0000256" key="13">
    <source>
        <dbReference type="ARBA" id="ARBA00022833"/>
    </source>
</evidence>
<evidence type="ECO:0000313" key="22">
    <source>
        <dbReference type="EMBL" id="MEE2527236.1"/>
    </source>
</evidence>
<evidence type="ECO:0000256" key="15">
    <source>
        <dbReference type="ARBA" id="ARBA00023049"/>
    </source>
</evidence>
<evidence type="ECO:0000256" key="12">
    <source>
        <dbReference type="ARBA" id="ARBA00022824"/>
    </source>
</evidence>
<evidence type="ECO:0000256" key="4">
    <source>
        <dbReference type="ARBA" id="ARBA00004613"/>
    </source>
</evidence>
<comment type="subcellular location">
    <subcellularLocation>
        <location evidence="1">Endoplasmic reticulum</location>
    </subcellularLocation>
    <subcellularLocation>
        <location evidence="3">Golgi apparatus</location>
    </subcellularLocation>
    <subcellularLocation>
        <location evidence="2">Lysosome</location>
    </subcellularLocation>
    <subcellularLocation>
        <location evidence="4">Secreted</location>
    </subcellularLocation>
</comment>
<proteinExistence type="predicted"/>
<evidence type="ECO:0000256" key="5">
    <source>
        <dbReference type="ARBA" id="ARBA00014116"/>
    </source>
</evidence>
<evidence type="ECO:0000256" key="10">
    <source>
        <dbReference type="ARBA" id="ARBA00022729"/>
    </source>
</evidence>
<evidence type="ECO:0000256" key="16">
    <source>
        <dbReference type="ARBA" id="ARBA00023145"/>
    </source>
</evidence>
<evidence type="ECO:0000259" key="21">
    <source>
        <dbReference type="Pfam" id="PF04389"/>
    </source>
</evidence>
<gene>
    <name evidence="22" type="ORF">V0U79_12760</name>
</gene>
<dbReference type="PANTHER" id="PTHR12053">
    <property type="entry name" value="PROTEASE FAMILY M28 PLASMA GLUTAMATE CARBOXYPEPTIDASE-RELATED"/>
    <property type="match status" value="1"/>
</dbReference>
<keyword evidence="11" id="KW-0378">Hydrolase</keyword>
<keyword evidence="12" id="KW-0256">Endoplasmic reticulum</keyword>
<keyword evidence="16" id="KW-0865">Zymogen</keyword>
<evidence type="ECO:0000256" key="2">
    <source>
        <dbReference type="ARBA" id="ARBA00004371"/>
    </source>
</evidence>
<dbReference type="InterPro" id="IPR007484">
    <property type="entry name" value="Peptidase_M28"/>
</dbReference>
<reference evidence="22 23" key="1">
    <citation type="submission" date="2024-01" db="EMBL/GenBank/DDBJ databases">
        <title>Hyphobacterium bacterium isolated from marine sediment.</title>
        <authorList>
            <person name="Zhao S."/>
        </authorList>
    </citation>
    <scope>NUCLEOTIDE SEQUENCE [LARGE SCALE GENOMIC DNA]</scope>
    <source>
        <strain evidence="23">HN65</strain>
    </source>
</reference>
<evidence type="ECO:0000313" key="23">
    <source>
        <dbReference type="Proteomes" id="UP001354971"/>
    </source>
</evidence>
<keyword evidence="9" id="KW-0479">Metal-binding</keyword>
<keyword evidence="13" id="KW-0862">Zinc</keyword>
<keyword evidence="10" id="KW-0732">Signal</keyword>
<accession>A0ABU7LUE1</accession>
<organism evidence="22 23">
    <name type="scientific">Hyphobacterium lacteum</name>
    <dbReference type="NCBI Taxonomy" id="3116575"/>
    <lineage>
        <taxon>Bacteria</taxon>
        <taxon>Pseudomonadati</taxon>
        <taxon>Pseudomonadota</taxon>
        <taxon>Alphaproteobacteria</taxon>
        <taxon>Maricaulales</taxon>
        <taxon>Maricaulaceae</taxon>
        <taxon>Hyphobacterium</taxon>
    </lineage>
</organism>
<dbReference type="PANTHER" id="PTHR12053:SF3">
    <property type="entry name" value="CARBOXYPEPTIDASE Q"/>
    <property type="match status" value="1"/>
</dbReference>
<evidence type="ECO:0000256" key="1">
    <source>
        <dbReference type="ARBA" id="ARBA00004240"/>
    </source>
</evidence>
<keyword evidence="7" id="KW-0121">Carboxypeptidase</keyword>
<evidence type="ECO:0000256" key="20">
    <source>
        <dbReference type="ARBA" id="ARBA00033328"/>
    </source>
</evidence>
<dbReference type="Pfam" id="PF04389">
    <property type="entry name" value="Peptidase_M28"/>
    <property type="match status" value="1"/>
</dbReference>
<keyword evidence="17" id="KW-0325">Glycoprotein</keyword>
<dbReference type="Gene3D" id="3.40.630.10">
    <property type="entry name" value="Zn peptidases"/>
    <property type="match status" value="1"/>
</dbReference>
<name>A0ABU7LUE1_9PROT</name>
<evidence type="ECO:0000256" key="6">
    <source>
        <dbReference type="ARBA" id="ARBA00022525"/>
    </source>
</evidence>
<evidence type="ECO:0000256" key="3">
    <source>
        <dbReference type="ARBA" id="ARBA00004555"/>
    </source>
</evidence>
<keyword evidence="8" id="KW-0645">Protease</keyword>
<dbReference type="SUPFAM" id="SSF53187">
    <property type="entry name" value="Zn-dependent exopeptidases"/>
    <property type="match status" value="1"/>
</dbReference>